<reference evidence="8 10" key="2">
    <citation type="submission" date="2016-11" db="EMBL/GenBank/DDBJ databases">
        <title>Mixed transmission modes and dynamic genome evolution in an obligate animal-bacterial symbiosis.</title>
        <authorList>
            <person name="Russell S.L."/>
            <person name="Corbett-Detig R.B."/>
            <person name="Cavanaugh C.M."/>
        </authorList>
    </citation>
    <scope>NUCLEOTIDE SEQUENCE [LARGE SCALE GENOMIC DNA]</scope>
    <source>
        <strain evidence="8">MA-KB16</strain>
    </source>
</reference>
<organism evidence="7 9">
    <name type="scientific">Solemya velum gill symbiont</name>
    <dbReference type="NCBI Taxonomy" id="2340"/>
    <lineage>
        <taxon>Bacteria</taxon>
        <taxon>Pseudomonadati</taxon>
        <taxon>Pseudomonadota</taxon>
        <taxon>Gammaproteobacteria</taxon>
        <taxon>sulfur-oxidizing symbionts</taxon>
    </lineage>
</organism>
<dbReference type="RefSeq" id="WP_043118127.1">
    <property type="nucleotide sequence ID" value="NZ_JRAA01000003.1"/>
</dbReference>
<sequence length="262" mass="26987">MIDVLIYLTVGAAAGVLAGLLGVGGGLVIVPVLVYLFRTQGFDESIVMHLAVGSSLATIVATSMGSIRAHHRRGAVRWELFRRLTPGIIIGGLVGAWLASILETLWLQRIFGAFVIIAGLRMLLSSKVEGHNDLPSQLFVSAAGAVIGAISAIVGIGGGTLTVPYLAWHRIPVVNAVATSSAVGLPIALSGAVGFLISGWGNSALPGWSSGFLYWPAIFGVVAASVLTVSFGAHLAHTLPVATIKRVFAVLLLVVGAKLVIG</sequence>
<keyword evidence="6" id="KW-1003">Cell membrane</keyword>
<dbReference type="STRING" id="2340.JV46_28960"/>
<keyword evidence="3 6" id="KW-0812">Transmembrane</keyword>
<dbReference type="Pfam" id="PF01925">
    <property type="entry name" value="TauE"/>
    <property type="match status" value="1"/>
</dbReference>
<feature type="transmembrane region" description="Helical" evidence="6">
    <location>
        <begin position="7"/>
        <end position="34"/>
    </location>
</feature>
<evidence type="ECO:0000256" key="1">
    <source>
        <dbReference type="ARBA" id="ARBA00004141"/>
    </source>
</evidence>
<evidence type="ECO:0000313" key="8">
    <source>
        <dbReference type="EMBL" id="OOY36154.1"/>
    </source>
</evidence>
<keyword evidence="5 6" id="KW-0472">Membrane</keyword>
<dbReference type="EMBL" id="MPNX01000001">
    <property type="protein sequence ID" value="OOY36154.1"/>
    <property type="molecule type" value="Genomic_DNA"/>
</dbReference>
<feature type="transmembrane region" description="Helical" evidence="6">
    <location>
        <begin position="136"/>
        <end position="156"/>
    </location>
</feature>
<feature type="transmembrane region" description="Helical" evidence="6">
    <location>
        <begin position="176"/>
        <end position="200"/>
    </location>
</feature>
<evidence type="ECO:0000256" key="5">
    <source>
        <dbReference type="ARBA" id="ARBA00023136"/>
    </source>
</evidence>
<protein>
    <recommendedName>
        <fullName evidence="6">Probable membrane transporter protein</fullName>
    </recommendedName>
</protein>
<dbReference type="PANTHER" id="PTHR43483:SF3">
    <property type="entry name" value="MEMBRANE TRANSPORTER PROTEIN HI_0806-RELATED"/>
    <property type="match status" value="1"/>
</dbReference>
<evidence type="ECO:0000256" key="2">
    <source>
        <dbReference type="ARBA" id="ARBA00009142"/>
    </source>
</evidence>
<gene>
    <name evidence="8" type="ORF">BOV88_00715</name>
    <name evidence="7" type="ORF">JV46_28960</name>
</gene>
<evidence type="ECO:0000313" key="9">
    <source>
        <dbReference type="Proteomes" id="UP000030856"/>
    </source>
</evidence>
<comment type="similarity">
    <text evidence="2 6">Belongs to the 4-toluene sulfonate uptake permease (TSUP) (TC 2.A.102) family.</text>
</comment>
<dbReference type="InterPro" id="IPR002781">
    <property type="entry name" value="TM_pro_TauE-like"/>
</dbReference>
<proteinExistence type="inferred from homology"/>
<dbReference type="PANTHER" id="PTHR43483">
    <property type="entry name" value="MEMBRANE TRANSPORTER PROTEIN HI_0806-RELATED"/>
    <property type="match status" value="1"/>
</dbReference>
<evidence type="ECO:0000256" key="3">
    <source>
        <dbReference type="ARBA" id="ARBA00022692"/>
    </source>
</evidence>
<feature type="transmembrane region" description="Helical" evidence="6">
    <location>
        <begin position="212"/>
        <end position="236"/>
    </location>
</feature>
<comment type="subcellular location">
    <subcellularLocation>
        <location evidence="6">Cell membrane</location>
        <topology evidence="6">Multi-pass membrane protein</topology>
    </subcellularLocation>
    <subcellularLocation>
        <location evidence="1">Membrane</location>
        <topology evidence="1">Multi-pass membrane protein</topology>
    </subcellularLocation>
</comment>
<reference evidence="7 9" key="1">
    <citation type="journal article" date="2014" name="BMC Genomics">
        <title>The genome of the intracellular bacterium of the coastal bivalve, Solemya velum: a blueprint for thriving in and out of symbiosis.</title>
        <authorList>
            <person name="Dmytrenko O."/>
            <person name="Russell S.L."/>
            <person name="Loo W.T."/>
            <person name="Fontanez K.M."/>
            <person name="Liao L."/>
            <person name="Roeselers G."/>
            <person name="Sharma R."/>
            <person name="Stewart F.J."/>
            <person name="Newton I.L."/>
            <person name="Woyke T."/>
            <person name="Wu D."/>
            <person name="Lang J.M."/>
            <person name="Eisen J.A."/>
            <person name="Cavanaugh C.M."/>
        </authorList>
    </citation>
    <scope>NUCLEOTIDE SEQUENCE [LARGE SCALE GENOMIC DNA]</scope>
    <source>
        <strain evidence="7 9">WH</strain>
    </source>
</reference>
<evidence type="ECO:0000313" key="7">
    <source>
        <dbReference type="EMBL" id="KHF24090.1"/>
    </source>
</evidence>
<dbReference type="OrthoDB" id="457670at2"/>
<accession>A0A0B0H4N0</accession>
<dbReference type="eggNOG" id="COG0730">
    <property type="taxonomic scope" value="Bacteria"/>
</dbReference>
<keyword evidence="4 6" id="KW-1133">Transmembrane helix</keyword>
<comment type="caution">
    <text evidence="7">The sequence shown here is derived from an EMBL/GenBank/DDBJ whole genome shotgun (WGS) entry which is preliminary data.</text>
</comment>
<dbReference type="GO" id="GO:0005886">
    <property type="term" value="C:plasma membrane"/>
    <property type="evidence" value="ECO:0007669"/>
    <property type="project" value="UniProtKB-SubCell"/>
</dbReference>
<keyword evidence="9" id="KW-1185">Reference proteome</keyword>
<feature type="transmembrane region" description="Helical" evidence="6">
    <location>
        <begin position="242"/>
        <end position="261"/>
    </location>
</feature>
<dbReference type="Proteomes" id="UP000190962">
    <property type="component" value="Unassembled WGS sequence"/>
</dbReference>
<evidence type="ECO:0000313" key="10">
    <source>
        <dbReference type="Proteomes" id="UP000190962"/>
    </source>
</evidence>
<name>A0A0B0H4N0_SOVGS</name>
<evidence type="ECO:0000256" key="6">
    <source>
        <dbReference type="RuleBase" id="RU363041"/>
    </source>
</evidence>
<dbReference type="EMBL" id="JRAA01000003">
    <property type="protein sequence ID" value="KHF24090.1"/>
    <property type="molecule type" value="Genomic_DNA"/>
</dbReference>
<evidence type="ECO:0000256" key="4">
    <source>
        <dbReference type="ARBA" id="ARBA00022989"/>
    </source>
</evidence>
<feature type="transmembrane region" description="Helical" evidence="6">
    <location>
        <begin position="106"/>
        <end position="124"/>
    </location>
</feature>
<feature type="transmembrane region" description="Helical" evidence="6">
    <location>
        <begin position="46"/>
        <end position="68"/>
    </location>
</feature>
<feature type="transmembrane region" description="Helical" evidence="6">
    <location>
        <begin position="80"/>
        <end position="100"/>
    </location>
</feature>
<dbReference type="PATRIC" id="fig|2340.3.peg.2168"/>
<dbReference type="Proteomes" id="UP000030856">
    <property type="component" value="Unassembled WGS sequence"/>
</dbReference>
<dbReference type="AlphaFoldDB" id="A0A0B0H4N0"/>